<dbReference type="AlphaFoldDB" id="A0A0G0H159"/>
<gene>
    <name evidence="2" type="ORF">US54_C0048G0018</name>
</gene>
<dbReference type="Pfam" id="PF02325">
    <property type="entry name" value="CCB3_YggT"/>
    <property type="match status" value="1"/>
</dbReference>
<dbReference type="STRING" id="1618481.US54_C0048G0018"/>
<dbReference type="GO" id="GO:0016020">
    <property type="term" value="C:membrane"/>
    <property type="evidence" value="ECO:0007669"/>
    <property type="project" value="InterPro"/>
</dbReference>
<keyword evidence="1" id="KW-1133">Transmembrane helix</keyword>
<keyword evidence="1" id="KW-0812">Transmembrane</keyword>
<feature type="transmembrane region" description="Helical" evidence="1">
    <location>
        <begin position="51"/>
        <end position="72"/>
    </location>
</feature>
<evidence type="ECO:0000256" key="1">
    <source>
        <dbReference type="SAM" id="Phobius"/>
    </source>
</evidence>
<sequence length="145" mass="16169">MTTQEEVTTIENSSPSQVVKTTTVQTEPQAKGEVPQKVYEKKKSILRYNQIIWYILGFIEVLLIFRVVLKALGANQYSGFTNLIYTITAPFALPFAGIVGASVSGNSLLEWSTIIAGIVYLCIAWGFVYLLEIIYPITPKDLETE</sequence>
<comment type="caution">
    <text evidence="2">The sequence shown here is derived from an EMBL/GenBank/DDBJ whole genome shotgun (WGS) entry which is preliminary data.</text>
</comment>
<reference evidence="2 3" key="1">
    <citation type="journal article" date="2015" name="Nature">
        <title>rRNA introns, odd ribosomes, and small enigmatic genomes across a large radiation of phyla.</title>
        <authorList>
            <person name="Brown C.T."/>
            <person name="Hug L.A."/>
            <person name="Thomas B.C."/>
            <person name="Sharon I."/>
            <person name="Castelle C.J."/>
            <person name="Singh A."/>
            <person name="Wilkins M.J."/>
            <person name="Williams K.H."/>
            <person name="Banfield J.F."/>
        </authorList>
    </citation>
    <scope>NUCLEOTIDE SEQUENCE [LARGE SCALE GENOMIC DNA]</scope>
</reference>
<protein>
    <recommendedName>
        <fullName evidence="4">YggT family protein</fullName>
    </recommendedName>
</protein>
<proteinExistence type="predicted"/>
<evidence type="ECO:0000313" key="3">
    <source>
        <dbReference type="Proteomes" id="UP000034471"/>
    </source>
</evidence>
<evidence type="ECO:0000313" key="2">
    <source>
        <dbReference type="EMBL" id="KKQ36988.1"/>
    </source>
</evidence>
<feature type="transmembrane region" description="Helical" evidence="1">
    <location>
        <begin position="111"/>
        <end position="131"/>
    </location>
</feature>
<keyword evidence="1" id="KW-0472">Membrane</keyword>
<dbReference type="InterPro" id="IPR003425">
    <property type="entry name" value="CCB3/YggT"/>
</dbReference>
<dbReference type="Proteomes" id="UP000034471">
    <property type="component" value="Unassembled WGS sequence"/>
</dbReference>
<organism evidence="2 3">
    <name type="scientific">Candidatus Roizmanbacteria bacterium GW2011_GWA2_37_7</name>
    <dbReference type="NCBI Taxonomy" id="1618481"/>
    <lineage>
        <taxon>Bacteria</taxon>
        <taxon>Candidatus Roizmaniibacteriota</taxon>
    </lineage>
</organism>
<evidence type="ECO:0008006" key="4">
    <source>
        <dbReference type="Google" id="ProtNLM"/>
    </source>
</evidence>
<accession>A0A0G0H159</accession>
<name>A0A0G0H159_9BACT</name>
<dbReference type="EMBL" id="LBTJ01000048">
    <property type="protein sequence ID" value="KKQ36988.1"/>
    <property type="molecule type" value="Genomic_DNA"/>
</dbReference>
<feature type="transmembrane region" description="Helical" evidence="1">
    <location>
        <begin position="84"/>
        <end position="105"/>
    </location>
</feature>